<reference evidence="2 3" key="1">
    <citation type="journal article" date="2020" name="Nature">
        <title>Six reference-quality genomes reveal evolution of bat adaptations.</title>
        <authorList>
            <person name="Jebb D."/>
            <person name="Huang Z."/>
            <person name="Pippel M."/>
            <person name="Hughes G.M."/>
            <person name="Lavrichenko K."/>
            <person name="Devanna P."/>
            <person name="Winkler S."/>
            <person name="Jermiin L.S."/>
            <person name="Skirmuntt E.C."/>
            <person name="Katzourakis A."/>
            <person name="Burkitt-Gray L."/>
            <person name="Ray D.A."/>
            <person name="Sullivan K.A.M."/>
            <person name="Roscito J.G."/>
            <person name="Kirilenko B.M."/>
            <person name="Davalos L.M."/>
            <person name="Corthals A.P."/>
            <person name="Power M.L."/>
            <person name="Jones G."/>
            <person name="Ransome R.D."/>
            <person name="Dechmann D.K.N."/>
            <person name="Locatelli A.G."/>
            <person name="Puechmaille S.J."/>
            <person name="Fedrigo O."/>
            <person name="Jarvis E.D."/>
            <person name="Hiller M."/>
            <person name="Vernes S.C."/>
            <person name="Myers E.W."/>
            <person name="Teeling E.C."/>
        </authorList>
    </citation>
    <scope>NUCLEOTIDE SEQUENCE [LARGE SCALE GENOMIC DNA]</scope>
    <source>
        <strain evidence="2">Bat1K_MPI-CBG_1</strain>
    </source>
</reference>
<evidence type="ECO:0000256" key="1">
    <source>
        <dbReference type="SAM" id="MobiDB-lite"/>
    </source>
</evidence>
<organism evidence="2 3">
    <name type="scientific">Phyllostomus discolor</name>
    <name type="common">pale spear-nosed bat</name>
    <dbReference type="NCBI Taxonomy" id="89673"/>
    <lineage>
        <taxon>Eukaryota</taxon>
        <taxon>Metazoa</taxon>
        <taxon>Chordata</taxon>
        <taxon>Craniata</taxon>
        <taxon>Vertebrata</taxon>
        <taxon>Euteleostomi</taxon>
        <taxon>Mammalia</taxon>
        <taxon>Eutheria</taxon>
        <taxon>Laurasiatheria</taxon>
        <taxon>Chiroptera</taxon>
        <taxon>Yangochiroptera</taxon>
        <taxon>Phyllostomidae</taxon>
        <taxon>Phyllostominae</taxon>
        <taxon>Phyllostomus</taxon>
    </lineage>
</organism>
<proteinExistence type="predicted"/>
<comment type="caution">
    <text evidence="2">The sequence shown here is derived from an EMBL/GenBank/DDBJ whole genome shotgun (WGS) entry which is preliminary data.</text>
</comment>
<feature type="region of interest" description="Disordered" evidence="1">
    <location>
        <begin position="30"/>
        <end position="67"/>
    </location>
</feature>
<dbReference type="EMBL" id="JABVXQ010000002">
    <property type="protein sequence ID" value="KAF6125328.1"/>
    <property type="molecule type" value="Genomic_DNA"/>
</dbReference>
<accession>A0A834B3F2</accession>
<evidence type="ECO:0000313" key="3">
    <source>
        <dbReference type="Proteomes" id="UP000664940"/>
    </source>
</evidence>
<sequence length="141" mass="14786">MGAGENYDPQGRGLSWKNPEWSRPHTLCGALPALGEASSGPESPAPWALEHSSQDAGQGFRSGPLLPPGTRALTASCLLSHRPAGSQVASALFLRPALPADQCRGHPSWALGLKGRPSAPLLPNALSPRTAWHSEPLHLPL</sequence>
<gene>
    <name evidence="2" type="ORF">HJG60_009832</name>
</gene>
<dbReference type="Proteomes" id="UP000664940">
    <property type="component" value="Unassembled WGS sequence"/>
</dbReference>
<dbReference type="AlphaFoldDB" id="A0A834B3F2"/>
<evidence type="ECO:0000313" key="2">
    <source>
        <dbReference type="EMBL" id="KAF6125328.1"/>
    </source>
</evidence>
<name>A0A834B3F2_9CHIR</name>
<protein>
    <submittedName>
        <fullName evidence="2">Uncharacterized protein</fullName>
    </submittedName>
</protein>